<dbReference type="AlphaFoldDB" id="A0A5C8ZKQ5"/>
<organism evidence="2 3">
    <name type="scientific">Quadrisphaera setariae</name>
    <dbReference type="NCBI Taxonomy" id="2593304"/>
    <lineage>
        <taxon>Bacteria</taxon>
        <taxon>Bacillati</taxon>
        <taxon>Actinomycetota</taxon>
        <taxon>Actinomycetes</taxon>
        <taxon>Kineosporiales</taxon>
        <taxon>Kineosporiaceae</taxon>
        <taxon>Quadrisphaera</taxon>
    </lineage>
</organism>
<dbReference type="GO" id="GO:0008757">
    <property type="term" value="F:S-adenosylmethionine-dependent methyltransferase activity"/>
    <property type="evidence" value="ECO:0007669"/>
    <property type="project" value="InterPro"/>
</dbReference>
<comment type="caution">
    <text evidence="2">The sequence shown here is derived from an EMBL/GenBank/DDBJ whole genome shotgun (WGS) entry which is preliminary data.</text>
</comment>
<keyword evidence="2" id="KW-0808">Transferase</keyword>
<keyword evidence="3" id="KW-1185">Reference proteome</keyword>
<dbReference type="EMBL" id="VKAC01000001">
    <property type="protein sequence ID" value="TXR57728.1"/>
    <property type="molecule type" value="Genomic_DNA"/>
</dbReference>
<dbReference type="InterPro" id="IPR013216">
    <property type="entry name" value="Methyltransf_11"/>
</dbReference>
<dbReference type="SUPFAM" id="SSF53335">
    <property type="entry name" value="S-adenosyl-L-methionine-dependent methyltransferases"/>
    <property type="match status" value="1"/>
</dbReference>
<keyword evidence="2" id="KW-0489">Methyltransferase</keyword>
<protein>
    <submittedName>
        <fullName evidence="2">Class I SAM-dependent methyltransferase</fullName>
    </submittedName>
</protein>
<dbReference type="Pfam" id="PF08241">
    <property type="entry name" value="Methyltransf_11"/>
    <property type="match status" value="1"/>
</dbReference>
<dbReference type="OrthoDB" id="9810615at2"/>
<name>A0A5C8ZKQ5_9ACTN</name>
<dbReference type="GO" id="GO:0032259">
    <property type="term" value="P:methylation"/>
    <property type="evidence" value="ECO:0007669"/>
    <property type="project" value="UniProtKB-KW"/>
</dbReference>
<dbReference type="InterPro" id="IPR029063">
    <property type="entry name" value="SAM-dependent_MTases_sf"/>
</dbReference>
<sequence>MDEPTAPADPLPHVVEHYESYDEAGRLTRGQGRLEGLRTRRLLQQWLPPAPAVVVDVGGAAGAYAVPLAEQGYEVHLLDPVPRHLRQARDASAAAASPLASVTAADARSLPLTDRCADAVLLLGPLYHLTARPDRLLALREARRVLRPGGLVVAAAISRWGSASDAVHRARLRDDFVAEEVLHDVATGEHRHVEHRRDWFTAAYLHRPEDLAAEVADAGFSVDGPVAVEGLAAWAPDVDAVLDDPVAGERLLALLATTEREPSLLGAGSHLLVAGRLA</sequence>
<evidence type="ECO:0000259" key="1">
    <source>
        <dbReference type="Pfam" id="PF08241"/>
    </source>
</evidence>
<feature type="domain" description="Methyltransferase type 11" evidence="1">
    <location>
        <begin position="55"/>
        <end position="153"/>
    </location>
</feature>
<gene>
    <name evidence="2" type="ORF">FMM08_00160</name>
</gene>
<dbReference type="Proteomes" id="UP000321234">
    <property type="component" value="Unassembled WGS sequence"/>
</dbReference>
<dbReference type="RefSeq" id="WP_147924353.1">
    <property type="nucleotide sequence ID" value="NZ_VKAC01000001.1"/>
</dbReference>
<dbReference type="CDD" id="cd02440">
    <property type="entry name" value="AdoMet_MTases"/>
    <property type="match status" value="1"/>
</dbReference>
<accession>A0A5C8ZKQ5</accession>
<evidence type="ECO:0000313" key="3">
    <source>
        <dbReference type="Proteomes" id="UP000321234"/>
    </source>
</evidence>
<reference evidence="2 3" key="1">
    <citation type="submission" date="2019-07" db="EMBL/GenBank/DDBJ databases">
        <title>Quadrisphaera sp. strain DD2A genome sequencing and assembly.</title>
        <authorList>
            <person name="Kim I."/>
        </authorList>
    </citation>
    <scope>NUCLEOTIDE SEQUENCE [LARGE SCALE GENOMIC DNA]</scope>
    <source>
        <strain evidence="2 3">DD2A</strain>
    </source>
</reference>
<dbReference type="Gene3D" id="3.40.50.150">
    <property type="entry name" value="Vaccinia Virus protein VP39"/>
    <property type="match status" value="1"/>
</dbReference>
<proteinExistence type="predicted"/>
<evidence type="ECO:0000313" key="2">
    <source>
        <dbReference type="EMBL" id="TXR57728.1"/>
    </source>
</evidence>